<feature type="signal peptide" evidence="1">
    <location>
        <begin position="1"/>
        <end position="24"/>
    </location>
</feature>
<dbReference type="AlphaFoldDB" id="A0A2S0IAY7"/>
<evidence type="ECO:0000259" key="2">
    <source>
        <dbReference type="Pfam" id="PF13628"/>
    </source>
</evidence>
<reference evidence="3 4" key="1">
    <citation type="submission" date="2017-09" db="EMBL/GenBank/DDBJ databases">
        <title>Genomic, metabolic, and phenotypic characteristics of bacterial isolates from the natural microbiome of the model nematode Caenorhabditis elegans.</title>
        <authorList>
            <person name="Zimmermann J."/>
            <person name="Obeng N."/>
            <person name="Yang W."/>
            <person name="Obeng O."/>
            <person name="Kissoyan K."/>
            <person name="Pees B."/>
            <person name="Dirksen P."/>
            <person name="Hoppner M."/>
            <person name="Franke A."/>
            <person name="Rosenstiel P."/>
            <person name="Leippe M."/>
            <person name="Dierking K."/>
            <person name="Kaleta C."/>
            <person name="Schulenburg H."/>
        </authorList>
    </citation>
    <scope>NUCLEOTIDE SEQUENCE [LARGE SCALE GENOMIC DNA]</scope>
    <source>
        <strain evidence="3 4">MYb73</strain>
    </source>
</reference>
<protein>
    <submittedName>
        <fullName evidence="3">DUF305 domain-containing protein</fullName>
    </submittedName>
</protein>
<keyword evidence="1" id="KW-0732">Signal</keyword>
<keyword evidence="4" id="KW-1185">Reference proteome</keyword>
<dbReference type="PANTHER" id="PTHR38593:SF1">
    <property type="entry name" value="BLR2558 PROTEIN"/>
    <property type="match status" value="1"/>
</dbReference>
<dbReference type="RefSeq" id="WP_105239848.1">
    <property type="nucleotide sequence ID" value="NZ_CP023270.1"/>
</dbReference>
<dbReference type="Proteomes" id="UP000239477">
    <property type="component" value="Chromosome"/>
</dbReference>
<proteinExistence type="predicted"/>
<dbReference type="InterPro" id="IPR012347">
    <property type="entry name" value="Ferritin-like"/>
</dbReference>
<name>A0A2S0IAY7_9BURK</name>
<dbReference type="InterPro" id="IPR025419">
    <property type="entry name" value="DUF4142"/>
</dbReference>
<organism evidence="3 4">
    <name type="scientific">Achromobacter spanius</name>
    <dbReference type="NCBI Taxonomy" id="217203"/>
    <lineage>
        <taxon>Bacteria</taxon>
        <taxon>Pseudomonadati</taxon>
        <taxon>Pseudomonadota</taxon>
        <taxon>Betaproteobacteria</taxon>
        <taxon>Burkholderiales</taxon>
        <taxon>Alcaligenaceae</taxon>
        <taxon>Achromobacter</taxon>
    </lineage>
</organism>
<evidence type="ECO:0000313" key="3">
    <source>
        <dbReference type="EMBL" id="AVJ29128.1"/>
    </source>
</evidence>
<feature type="chain" id="PRO_5015533595" evidence="1">
    <location>
        <begin position="25"/>
        <end position="187"/>
    </location>
</feature>
<accession>A0A2S0IAY7</accession>
<evidence type="ECO:0000313" key="4">
    <source>
        <dbReference type="Proteomes" id="UP000239477"/>
    </source>
</evidence>
<dbReference type="PANTHER" id="PTHR38593">
    <property type="entry name" value="BLR2558 PROTEIN"/>
    <property type="match status" value="1"/>
</dbReference>
<evidence type="ECO:0000256" key="1">
    <source>
        <dbReference type="SAM" id="SignalP"/>
    </source>
</evidence>
<sequence>MKNRLLKAGLGAAIVLGMSSVALAQTPAAPGTQVPAATNKLDSEARGFLTDAAESGHLEIAGSKMALEKSQNAEVKQFAQKMIDDHTKVGQQLEALAKSKGFEPPKDPSLMQTAKLKALGLRDEGFDKAYADEIGVDAHEDAVKLFEKASKDVKDPEVKQFAIETLPSLQQHLQAAKALQQSVSAKK</sequence>
<dbReference type="OrthoDB" id="118677at2"/>
<feature type="domain" description="DUF4142" evidence="2">
    <location>
        <begin position="45"/>
        <end position="179"/>
    </location>
</feature>
<dbReference type="Gene3D" id="1.20.1260.10">
    <property type="match status" value="1"/>
</dbReference>
<gene>
    <name evidence="3" type="ORF">CLM73_19520</name>
</gene>
<dbReference type="Pfam" id="PF13628">
    <property type="entry name" value="DUF4142"/>
    <property type="match status" value="1"/>
</dbReference>
<dbReference type="EMBL" id="CP023270">
    <property type="protein sequence ID" value="AVJ29128.1"/>
    <property type="molecule type" value="Genomic_DNA"/>
</dbReference>